<protein>
    <submittedName>
        <fullName evidence="1">Uncharacterized protein</fullName>
    </submittedName>
</protein>
<gene>
    <name evidence="1" type="ORF">V1517DRAFT_374020</name>
</gene>
<keyword evidence="2" id="KW-1185">Reference proteome</keyword>
<accession>A0ACC3TML5</accession>
<dbReference type="Proteomes" id="UP001489719">
    <property type="component" value="Unassembled WGS sequence"/>
</dbReference>
<sequence>MAKAPSPDSARAAGIIAVAGQGLEIAAWLVPATVPQASRRRPATAVDHTRSAIGRVQGATLLSECISYITYRRRVSGTDLDPHQSVQRMAGLRAKQIGSGMCAGVTRECNPARPEIEPVQNACAAIFDLALL</sequence>
<name>A0ACC3TML5_9ASCO</name>
<evidence type="ECO:0000313" key="2">
    <source>
        <dbReference type="Proteomes" id="UP001489719"/>
    </source>
</evidence>
<reference evidence="2" key="1">
    <citation type="journal article" date="2024" name="Front. Bioeng. Biotechnol.">
        <title>Genome-scale model development and genomic sequencing of the oleaginous clade Lipomyces.</title>
        <authorList>
            <person name="Czajka J.J."/>
            <person name="Han Y."/>
            <person name="Kim J."/>
            <person name="Mondo S.J."/>
            <person name="Hofstad B.A."/>
            <person name="Robles A."/>
            <person name="Haridas S."/>
            <person name="Riley R."/>
            <person name="LaButti K."/>
            <person name="Pangilinan J."/>
            <person name="Andreopoulos W."/>
            <person name="Lipzen A."/>
            <person name="Yan J."/>
            <person name="Wang M."/>
            <person name="Ng V."/>
            <person name="Grigoriev I.V."/>
            <person name="Spatafora J.W."/>
            <person name="Magnuson J.K."/>
            <person name="Baker S.E."/>
            <person name="Pomraning K.R."/>
        </authorList>
    </citation>
    <scope>NUCLEOTIDE SEQUENCE [LARGE SCALE GENOMIC DNA]</scope>
    <source>
        <strain evidence="2">CBS 10300</strain>
    </source>
</reference>
<proteinExistence type="predicted"/>
<evidence type="ECO:0000313" key="1">
    <source>
        <dbReference type="EMBL" id="KAK9322201.1"/>
    </source>
</evidence>
<comment type="caution">
    <text evidence="1">The sequence shown here is derived from an EMBL/GenBank/DDBJ whole genome shotgun (WGS) entry which is preliminary data.</text>
</comment>
<organism evidence="1 2">
    <name type="scientific">Lipomyces orientalis</name>
    <dbReference type="NCBI Taxonomy" id="1233043"/>
    <lineage>
        <taxon>Eukaryota</taxon>
        <taxon>Fungi</taxon>
        <taxon>Dikarya</taxon>
        <taxon>Ascomycota</taxon>
        <taxon>Saccharomycotina</taxon>
        <taxon>Lipomycetes</taxon>
        <taxon>Lipomycetales</taxon>
        <taxon>Lipomycetaceae</taxon>
        <taxon>Lipomyces</taxon>
    </lineage>
</organism>
<dbReference type="EMBL" id="MU970081">
    <property type="protein sequence ID" value="KAK9322201.1"/>
    <property type="molecule type" value="Genomic_DNA"/>
</dbReference>